<dbReference type="InterPro" id="IPR036271">
    <property type="entry name" value="Tet_transcr_reg_TetR-rel_C_sf"/>
</dbReference>
<feature type="domain" description="HTH tetR-type" evidence="5">
    <location>
        <begin position="30"/>
        <end position="90"/>
    </location>
</feature>
<dbReference type="PANTHER" id="PTHR30055:SF151">
    <property type="entry name" value="TRANSCRIPTIONAL REGULATORY PROTEIN"/>
    <property type="match status" value="1"/>
</dbReference>
<dbReference type="InterPro" id="IPR050109">
    <property type="entry name" value="HTH-type_TetR-like_transc_reg"/>
</dbReference>
<evidence type="ECO:0000259" key="5">
    <source>
        <dbReference type="PROSITE" id="PS50977"/>
    </source>
</evidence>
<dbReference type="RefSeq" id="WP_364206303.1">
    <property type="nucleotide sequence ID" value="NZ_JBCGDC010000065.1"/>
</dbReference>
<dbReference type="PANTHER" id="PTHR30055">
    <property type="entry name" value="HTH-TYPE TRANSCRIPTIONAL REGULATOR RUTR"/>
    <property type="match status" value="1"/>
</dbReference>
<keyword evidence="3" id="KW-0804">Transcription</keyword>
<dbReference type="PROSITE" id="PS50977">
    <property type="entry name" value="HTH_TETR_2"/>
    <property type="match status" value="1"/>
</dbReference>
<reference evidence="6 7" key="1">
    <citation type="submission" date="2024-04" db="EMBL/GenBank/DDBJ databases">
        <title>Polymorphospora sp. isolated from Baiyangdian Lake in Xiong'an New Area.</title>
        <authorList>
            <person name="Zhang X."/>
            <person name="Liu J."/>
        </authorList>
    </citation>
    <scope>NUCLEOTIDE SEQUENCE [LARGE SCALE GENOMIC DNA]</scope>
    <source>
        <strain evidence="6 7">2-325</strain>
    </source>
</reference>
<dbReference type="InterPro" id="IPR009057">
    <property type="entry name" value="Homeodomain-like_sf"/>
</dbReference>
<keyword evidence="1" id="KW-0805">Transcription regulation</keyword>
<keyword evidence="7" id="KW-1185">Reference proteome</keyword>
<dbReference type="InterPro" id="IPR001647">
    <property type="entry name" value="HTH_TetR"/>
</dbReference>
<evidence type="ECO:0000256" key="1">
    <source>
        <dbReference type="ARBA" id="ARBA00023015"/>
    </source>
</evidence>
<evidence type="ECO:0000256" key="2">
    <source>
        <dbReference type="ARBA" id="ARBA00023125"/>
    </source>
</evidence>
<dbReference type="Pfam" id="PF02909">
    <property type="entry name" value="TetR_C_1"/>
    <property type="match status" value="1"/>
</dbReference>
<gene>
    <name evidence="6" type="ORF">AAFH96_21510</name>
</gene>
<feature type="DNA-binding region" description="H-T-H motif" evidence="4">
    <location>
        <begin position="53"/>
        <end position="72"/>
    </location>
</feature>
<dbReference type="SUPFAM" id="SSF48498">
    <property type="entry name" value="Tetracyclin repressor-like, C-terminal domain"/>
    <property type="match status" value="1"/>
</dbReference>
<protein>
    <submittedName>
        <fullName evidence="6">TetR/AcrR family transcriptional regulator</fullName>
    </submittedName>
</protein>
<dbReference type="PRINTS" id="PR00455">
    <property type="entry name" value="HTHTETR"/>
</dbReference>
<proteinExistence type="predicted"/>
<keyword evidence="2 4" id="KW-0238">DNA-binding</keyword>
<evidence type="ECO:0000256" key="3">
    <source>
        <dbReference type="ARBA" id="ARBA00023163"/>
    </source>
</evidence>
<accession>A0ABV5CV30</accession>
<evidence type="ECO:0000313" key="6">
    <source>
        <dbReference type="EMBL" id="MFB6395666.1"/>
    </source>
</evidence>
<dbReference type="Gene3D" id="1.10.10.60">
    <property type="entry name" value="Homeodomain-like"/>
    <property type="match status" value="1"/>
</dbReference>
<dbReference type="InterPro" id="IPR004111">
    <property type="entry name" value="Repressor_TetR_C"/>
</dbReference>
<organism evidence="6 7">
    <name type="scientific">Polymorphospora lycopeni</name>
    <dbReference type="NCBI Taxonomy" id="3140240"/>
    <lineage>
        <taxon>Bacteria</taxon>
        <taxon>Bacillati</taxon>
        <taxon>Actinomycetota</taxon>
        <taxon>Actinomycetes</taxon>
        <taxon>Micromonosporales</taxon>
        <taxon>Micromonosporaceae</taxon>
        <taxon>Polymorphospora</taxon>
    </lineage>
</organism>
<sequence>MDDNAMTELPPTLELLWGRRERPRRGPKPGLSLERIVAAAVEIADREGLAAVSMSRVAEEVGFTTMSLYRYVASKDELLALMAETAMGSPPAPPPAEQGWRAGLAGWARALMAGYEQHPWFLQVPISGPPLGPVQLSWLESGLQILAPTRLEDYERVAVMQLLSGFVRNEAQLRIDLVRAATAAAAQEGGPPPSYGQMLRLLVDARRYPELSRITTAGSFDDAGGYSDEESEFGLQRILDGIAALVDAREREPAAG</sequence>
<dbReference type="EMBL" id="JBCGDC010000065">
    <property type="protein sequence ID" value="MFB6395666.1"/>
    <property type="molecule type" value="Genomic_DNA"/>
</dbReference>
<name>A0ABV5CV30_9ACTN</name>
<evidence type="ECO:0000313" key="7">
    <source>
        <dbReference type="Proteomes" id="UP001582793"/>
    </source>
</evidence>
<dbReference type="Gene3D" id="1.10.357.10">
    <property type="entry name" value="Tetracycline Repressor, domain 2"/>
    <property type="match status" value="1"/>
</dbReference>
<evidence type="ECO:0000256" key="4">
    <source>
        <dbReference type="PROSITE-ProRule" id="PRU00335"/>
    </source>
</evidence>
<comment type="caution">
    <text evidence="6">The sequence shown here is derived from an EMBL/GenBank/DDBJ whole genome shotgun (WGS) entry which is preliminary data.</text>
</comment>
<dbReference type="Proteomes" id="UP001582793">
    <property type="component" value="Unassembled WGS sequence"/>
</dbReference>
<dbReference type="SUPFAM" id="SSF46689">
    <property type="entry name" value="Homeodomain-like"/>
    <property type="match status" value="1"/>
</dbReference>
<dbReference type="Pfam" id="PF00440">
    <property type="entry name" value="TetR_N"/>
    <property type="match status" value="1"/>
</dbReference>